<dbReference type="InterPro" id="IPR002941">
    <property type="entry name" value="DNA_methylase_N4/N6"/>
</dbReference>
<dbReference type="InterPro" id="IPR017985">
    <property type="entry name" value="MeTrfase_CN4_CS"/>
</dbReference>
<evidence type="ECO:0000259" key="10">
    <source>
        <dbReference type="Pfam" id="PF01555"/>
    </source>
</evidence>
<dbReference type="Pfam" id="PF01555">
    <property type="entry name" value="N6_N4_Mtase"/>
    <property type="match status" value="1"/>
</dbReference>
<name>A0A1G8WIT8_ANEMI</name>
<evidence type="ECO:0000256" key="6">
    <source>
        <dbReference type="ARBA" id="ARBA00023125"/>
    </source>
</evidence>
<proteinExistence type="inferred from homology"/>
<evidence type="ECO:0000256" key="9">
    <source>
        <dbReference type="SAM" id="MobiDB-lite"/>
    </source>
</evidence>
<dbReference type="GO" id="GO:0008170">
    <property type="term" value="F:N-methyltransferase activity"/>
    <property type="evidence" value="ECO:0007669"/>
    <property type="project" value="InterPro"/>
</dbReference>
<evidence type="ECO:0000256" key="1">
    <source>
        <dbReference type="ARBA" id="ARBA00010203"/>
    </source>
</evidence>
<keyword evidence="3" id="KW-0808">Transferase</keyword>
<dbReference type="EC" id="2.1.1.-" evidence="8"/>
<organism evidence="11 12">
    <name type="scientific">Aneurinibacillus migulanus</name>
    <name type="common">Bacillus migulanus</name>
    <dbReference type="NCBI Taxonomy" id="47500"/>
    <lineage>
        <taxon>Bacteria</taxon>
        <taxon>Bacillati</taxon>
        <taxon>Bacillota</taxon>
        <taxon>Bacilli</taxon>
        <taxon>Bacillales</taxon>
        <taxon>Paenibacillaceae</taxon>
        <taxon>Aneurinibacillus group</taxon>
        <taxon>Aneurinibacillus</taxon>
    </lineage>
</organism>
<dbReference type="SUPFAM" id="SSF53335">
    <property type="entry name" value="S-adenosyl-L-methionine-dependent methyltransferases"/>
    <property type="match status" value="1"/>
</dbReference>
<dbReference type="InterPro" id="IPR001091">
    <property type="entry name" value="RM_Methyltransferase"/>
</dbReference>
<keyword evidence="6" id="KW-0238">DNA-binding</keyword>
<keyword evidence="4" id="KW-0949">S-adenosyl-L-methionine</keyword>
<feature type="region of interest" description="Disordered" evidence="9">
    <location>
        <begin position="248"/>
        <end position="304"/>
    </location>
</feature>
<comment type="similarity">
    <text evidence="1">Belongs to the N(4)/N(6)-methyltransferase family. N(4) subfamily.</text>
</comment>
<evidence type="ECO:0000256" key="7">
    <source>
        <dbReference type="ARBA" id="ARBA00049120"/>
    </source>
</evidence>
<evidence type="ECO:0000313" key="11">
    <source>
        <dbReference type="EMBL" id="SDJ78036.1"/>
    </source>
</evidence>
<accession>A0A1G8WIT8</accession>
<protein>
    <recommendedName>
        <fullName evidence="8">Methyltransferase</fullName>
        <ecNumber evidence="8">2.1.1.-</ecNumber>
    </recommendedName>
</protein>
<evidence type="ECO:0000256" key="8">
    <source>
        <dbReference type="RuleBase" id="RU362026"/>
    </source>
</evidence>
<evidence type="ECO:0000256" key="4">
    <source>
        <dbReference type="ARBA" id="ARBA00022691"/>
    </source>
</evidence>
<dbReference type="GO" id="GO:0009307">
    <property type="term" value="P:DNA restriction-modification system"/>
    <property type="evidence" value="ECO:0007669"/>
    <property type="project" value="UniProtKB-KW"/>
</dbReference>
<dbReference type="PROSITE" id="PS00093">
    <property type="entry name" value="N4_MTASE"/>
    <property type="match status" value="1"/>
</dbReference>
<dbReference type="EMBL" id="FNED01000028">
    <property type="protein sequence ID" value="SDJ78036.1"/>
    <property type="molecule type" value="Genomic_DNA"/>
</dbReference>
<comment type="catalytic activity">
    <reaction evidence="7">
        <text>a 2'-deoxycytidine in DNA + S-adenosyl-L-methionine = an N(4)-methyl-2'-deoxycytidine in DNA + S-adenosyl-L-homocysteine + H(+)</text>
        <dbReference type="Rhea" id="RHEA:16857"/>
        <dbReference type="Rhea" id="RHEA-COMP:11369"/>
        <dbReference type="Rhea" id="RHEA-COMP:13674"/>
        <dbReference type="ChEBI" id="CHEBI:15378"/>
        <dbReference type="ChEBI" id="CHEBI:57856"/>
        <dbReference type="ChEBI" id="CHEBI:59789"/>
        <dbReference type="ChEBI" id="CHEBI:85452"/>
        <dbReference type="ChEBI" id="CHEBI:137933"/>
        <dbReference type="EC" id="2.1.1.113"/>
    </reaction>
</comment>
<dbReference type="PRINTS" id="PR00508">
    <property type="entry name" value="S21N4MTFRASE"/>
</dbReference>
<reference evidence="11 12" key="1">
    <citation type="submission" date="2016-10" db="EMBL/GenBank/DDBJ databases">
        <authorList>
            <person name="de Groot N.N."/>
        </authorList>
    </citation>
    <scope>NUCLEOTIDE SEQUENCE [LARGE SCALE GENOMIC DNA]</scope>
    <source>
        <strain evidence="11 12">DSM 2895</strain>
    </source>
</reference>
<gene>
    <name evidence="11" type="ORF">SAMN04487909_12861</name>
</gene>
<evidence type="ECO:0000256" key="3">
    <source>
        <dbReference type="ARBA" id="ARBA00022679"/>
    </source>
</evidence>
<sequence>MLAVHTDKLYSALRRYDEKRKDEKFVANEILQGDCKEVLKQKPDGYFNCCVTSPPYWGLRDYGIPPSSWPAMTYSPMPGLPDIHIPEWTGCLGLEPTPEMFVAHMVLVFREVRRTLRDDGTLWLNFGDSYAGNPRRDEGFNARWHGKHYLSDKQGETARTRPRRDMPDGLKQKDLVGIPWRVAFALQADGWYLRMDNIWHKPNCMPESVVDRPTKAHEYMFLLSKSKKYYYDAEAIKEPAVGFDFRPPAGSEGAFGPQQSRRRKGNSKTFRGGGQYTQGQSFDNSNTVIRESHGNQPNESGMRNKRSVWTVATAQLAESHFATFPEKLIEPCILAGCPEGGRVLDPFFGSGTTGRVAMKYNREFTGIDLNDKYINLSQKRTSSVQAVLNL</sequence>
<dbReference type="GO" id="GO:0003677">
    <property type="term" value="F:DNA binding"/>
    <property type="evidence" value="ECO:0007669"/>
    <property type="project" value="UniProtKB-KW"/>
</dbReference>
<dbReference type="GO" id="GO:0015667">
    <property type="term" value="F:site-specific DNA-methyltransferase (cytosine-N4-specific) activity"/>
    <property type="evidence" value="ECO:0007669"/>
    <property type="project" value="UniProtKB-EC"/>
</dbReference>
<dbReference type="Gene3D" id="3.40.50.150">
    <property type="entry name" value="Vaccinia Virus protein VP39"/>
    <property type="match status" value="1"/>
</dbReference>
<feature type="compositionally biased region" description="Polar residues" evidence="9">
    <location>
        <begin position="277"/>
        <end position="301"/>
    </location>
</feature>
<feature type="region of interest" description="Disordered" evidence="9">
    <location>
        <begin position="151"/>
        <end position="170"/>
    </location>
</feature>
<evidence type="ECO:0000313" key="12">
    <source>
        <dbReference type="Proteomes" id="UP000182836"/>
    </source>
</evidence>
<dbReference type="GO" id="GO:0032259">
    <property type="term" value="P:methylation"/>
    <property type="evidence" value="ECO:0007669"/>
    <property type="project" value="UniProtKB-KW"/>
</dbReference>
<evidence type="ECO:0000256" key="5">
    <source>
        <dbReference type="ARBA" id="ARBA00022747"/>
    </source>
</evidence>
<dbReference type="AlphaFoldDB" id="A0A1G8WIT8"/>
<dbReference type="Proteomes" id="UP000182836">
    <property type="component" value="Unassembled WGS sequence"/>
</dbReference>
<feature type="domain" description="DNA methylase N-4/N-6" evidence="10">
    <location>
        <begin position="48"/>
        <end position="379"/>
    </location>
</feature>
<dbReference type="InterPro" id="IPR029063">
    <property type="entry name" value="SAM-dependent_MTases_sf"/>
</dbReference>
<evidence type="ECO:0000256" key="2">
    <source>
        <dbReference type="ARBA" id="ARBA00022603"/>
    </source>
</evidence>
<keyword evidence="5" id="KW-0680">Restriction system</keyword>
<keyword evidence="2 11" id="KW-0489">Methyltransferase</keyword>